<evidence type="ECO:0000256" key="6">
    <source>
        <dbReference type="SAM" id="Phobius"/>
    </source>
</evidence>
<dbReference type="PANTHER" id="PTHR11819">
    <property type="entry name" value="SOLUTE CARRIER FAMILY 5"/>
    <property type="match status" value="1"/>
</dbReference>
<evidence type="ECO:0008006" key="8">
    <source>
        <dbReference type="Google" id="ProtNLM"/>
    </source>
</evidence>
<evidence type="ECO:0000256" key="4">
    <source>
        <dbReference type="ARBA" id="ARBA00022989"/>
    </source>
</evidence>
<dbReference type="AlphaFoldDB" id="X1HBI2"/>
<dbReference type="EMBL" id="BARU01033376">
    <property type="protein sequence ID" value="GAH66752.1"/>
    <property type="molecule type" value="Genomic_DNA"/>
</dbReference>
<evidence type="ECO:0000313" key="7">
    <source>
        <dbReference type="EMBL" id="GAH66752.1"/>
    </source>
</evidence>
<dbReference type="InterPro" id="IPR038377">
    <property type="entry name" value="Na/Glc_symporter_sf"/>
</dbReference>
<gene>
    <name evidence="7" type="ORF">S03H2_52542</name>
</gene>
<dbReference type="InterPro" id="IPR001734">
    <property type="entry name" value="Na/solute_symporter"/>
</dbReference>
<dbReference type="Gene3D" id="1.20.1730.10">
    <property type="entry name" value="Sodium/glucose cotransporter"/>
    <property type="match status" value="1"/>
</dbReference>
<keyword evidence="5 6" id="KW-0472">Membrane</keyword>
<feature type="non-terminal residue" evidence="7">
    <location>
        <position position="114"/>
    </location>
</feature>
<dbReference type="Pfam" id="PF00474">
    <property type="entry name" value="SSF"/>
    <property type="match status" value="1"/>
</dbReference>
<dbReference type="GO" id="GO:0005886">
    <property type="term" value="C:plasma membrane"/>
    <property type="evidence" value="ECO:0007669"/>
    <property type="project" value="TreeGrafter"/>
</dbReference>
<evidence type="ECO:0000256" key="5">
    <source>
        <dbReference type="ARBA" id="ARBA00023136"/>
    </source>
</evidence>
<feature type="transmembrane region" description="Helical" evidence="6">
    <location>
        <begin position="68"/>
        <end position="94"/>
    </location>
</feature>
<evidence type="ECO:0000256" key="2">
    <source>
        <dbReference type="ARBA" id="ARBA00006434"/>
    </source>
</evidence>
<evidence type="ECO:0000256" key="1">
    <source>
        <dbReference type="ARBA" id="ARBA00004141"/>
    </source>
</evidence>
<name>X1HBI2_9ZZZZ</name>
<accession>X1HBI2</accession>
<protein>
    <recommendedName>
        <fullName evidence="8">Solute:sodium symporter family transporter</fullName>
    </recommendedName>
</protein>
<dbReference type="PROSITE" id="PS50283">
    <property type="entry name" value="NA_SOLUT_SYMP_3"/>
    <property type="match status" value="1"/>
</dbReference>
<comment type="caution">
    <text evidence="7">The sequence shown here is derived from an EMBL/GenBank/DDBJ whole genome shotgun (WGS) entry which is preliminary data.</text>
</comment>
<feature type="transmembrane region" description="Helical" evidence="6">
    <location>
        <begin position="34"/>
        <end position="56"/>
    </location>
</feature>
<evidence type="ECO:0000256" key="3">
    <source>
        <dbReference type="ARBA" id="ARBA00022692"/>
    </source>
</evidence>
<dbReference type="GO" id="GO:0005412">
    <property type="term" value="F:D-glucose:sodium symporter activity"/>
    <property type="evidence" value="ECO:0007669"/>
    <property type="project" value="TreeGrafter"/>
</dbReference>
<organism evidence="7">
    <name type="scientific">marine sediment metagenome</name>
    <dbReference type="NCBI Taxonomy" id="412755"/>
    <lineage>
        <taxon>unclassified sequences</taxon>
        <taxon>metagenomes</taxon>
        <taxon>ecological metagenomes</taxon>
    </lineage>
</organism>
<dbReference type="PANTHER" id="PTHR11819:SF195">
    <property type="entry name" value="SODIUM_GLUCOSE COTRANSPORTER 4"/>
    <property type="match status" value="1"/>
</dbReference>
<keyword evidence="3 6" id="KW-0812">Transmembrane</keyword>
<feature type="transmembrane region" description="Helical" evidence="6">
    <location>
        <begin position="6"/>
        <end position="22"/>
    </location>
</feature>
<keyword evidence="4 6" id="KW-1133">Transmembrane helix</keyword>
<sequence>MQVTTLVTFVFFTGLVGVITWIKTRKDDHGTSTGYFLAGRSLTFPLIAGSLLLTNLSTEQMVGLNGAAYIDGFCVMVWEVVAVLALVAMAMFFLPRFLKSGVATVPQLLEIRFD</sequence>
<proteinExistence type="inferred from homology"/>
<comment type="subcellular location">
    <subcellularLocation>
        <location evidence="1">Membrane</location>
        <topology evidence="1">Multi-pass membrane protein</topology>
    </subcellularLocation>
</comment>
<reference evidence="7" key="1">
    <citation type="journal article" date="2014" name="Front. Microbiol.">
        <title>High frequency of phylogenetically diverse reductive dehalogenase-homologous genes in deep subseafloor sedimentary metagenomes.</title>
        <authorList>
            <person name="Kawai M."/>
            <person name="Futagami T."/>
            <person name="Toyoda A."/>
            <person name="Takaki Y."/>
            <person name="Nishi S."/>
            <person name="Hori S."/>
            <person name="Arai W."/>
            <person name="Tsubouchi T."/>
            <person name="Morono Y."/>
            <person name="Uchiyama I."/>
            <person name="Ito T."/>
            <person name="Fujiyama A."/>
            <person name="Inagaki F."/>
            <person name="Takami H."/>
        </authorList>
    </citation>
    <scope>NUCLEOTIDE SEQUENCE</scope>
    <source>
        <strain evidence="7">Expedition CK06-06</strain>
    </source>
</reference>
<comment type="similarity">
    <text evidence="2">Belongs to the sodium:solute symporter (SSF) (TC 2.A.21) family.</text>
</comment>